<accession>A0AAD7D6Q3</accession>
<dbReference type="EMBL" id="JARKIE010000114">
    <property type="protein sequence ID" value="KAJ7681747.1"/>
    <property type="molecule type" value="Genomic_DNA"/>
</dbReference>
<dbReference type="AlphaFoldDB" id="A0AAD7D6Q3"/>
<sequence length="132" mass="15070">MKTSGPFRRTESRSFAVSGSSCRLPPISLLLVVVLKSLLSRALPTSSALFSFQGPGWRPRMLSTRWLSKSHLKCQSRKKTMATRSPKLRCTSRKRRQISPLQDSGSQKTLMTPRQTPSSSRRRRTWRGRPLR</sequence>
<feature type="compositionally biased region" description="Basic residues" evidence="1">
    <location>
        <begin position="73"/>
        <end position="97"/>
    </location>
</feature>
<gene>
    <name evidence="2" type="ORF">B0H17DRAFT_1181887</name>
</gene>
<keyword evidence="3" id="KW-1185">Reference proteome</keyword>
<feature type="compositionally biased region" description="Basic residues" evidence="1">
    <location>
        <begin position="120"/>
        <end position="132"/>
    </location>
</feature>
<name>A0AAD7D6Q3_MYCRO</name>
<comment type="caution">
    <text evidence="2">The sequence shown here is derived from an EMBL/GenBank/DDBJ whole genome shotgun (WGS) entry which is preliminary data.</text>
</comment>
<reference evidence="2" key="1">
    <citation type="submission" date="2023-03" db="EMBL/GenBank/DDBJ databases">
        <title>Massive genome expansion in bonnet fungi (Mycena s.s.) driven by repeated elements and novel gene families across ecological guilds.</title>
        <authorList>
            <consortium name="Lawrence Berkeley National Laboratory"/>
            <person name="Harder C.B."/>
            <person name="Miyauchi S."/>
            <person name="Viragh M."/>
            <person name="Kuo A."/>
            <person name="Thoen E."/>
            <person name="Andreopoulos B."/>
            <person name="Lu D."/>
            <person name="Skrede I."/>
            <person name="Drula E."/>
            <person name="Henrissat B."/>
            <person name="Morin E."/>
            <person name="Kohler A."/>
            <person name="Barry K."/>
            <person name="LaButti K."/>
            <person name="Morin E."/>
            <person name="Salamov A."/>
            <person name="Lipzen A."/>
            <person name="Mereny Z."/>
            <person name="Hegedus B."/>
            <person name="Baldrian P."/>
            <person name="Stursova M."/>
            <person name="Weitz H."/>
            <person name="Taylor A."/>
            <person name="Grigoriev I.V."/>
            <person name="Nagy L.G."/>
            <person name="Martin F."/>
            <person name="Kauserud H."/>
        </authorList>
    </citation>
    <scope>NUCLEOTIDE SEQUENCE</scope>
    <source>
        <strain evidence="2">CBHHK067</strain>
    </source>
</reference>
<evidence type="ECO:0000256" key="1">
    <source>
        <dbReference type="SAM" id="MobiDB-lite"/>
    </source>
</evidence>
<organism evidence="2 3">
    <name type="scientific">Mycena rosella</name>
    <name type="common">Pink bonnet</name>
    <name type="synonym">Agaricus rosellus</name>
    <dbReference type="NCBI Taxonomy" id="1033263"/>
    <lineage>
        <taxon>Eukaryota</taxon>
        <taxon>Fungi</taxon>
        <taxon>Dikarya</taxon>
        <taxon>Basidiomycota</taxon>
        <taxon>Agaricomycotina</taxon>
        <taxon>Agaricomycetes</taxon>
        <taxon>Agaricomycetidae</taxon>
        <taxon>Agaricales</taxon>
        <taxon>Marasmiineae</taxon>
        <taxon>Mycenaceae</taxon>
        <taxon>Mycena</taxon>
    </lineage>
</organism>
<feature type="region of interest" description="Disordered" evidence="1">
    <location>
        <begin position="73"/>
        <end position="132"/>
    </location>
</feature>
<evidence type="ECO:0000313" key="3">
    <source>
        <dbReference type="Proteomes" id="UP001221757"/>
    </source>
</evidence>
<evidence type="ECO:0000313" key="2">
    <source>
        <dbReference type="EMBL" id="KAJ7681747.1"/>
    </source>
</evidence>
<feature type="compositionally biased region" description="Polar residues" evidence="1">
    <location>
        <begin position="99"/>
        <end position="110"/>
    </location>
</feature>
<proteinExistence type="predicted"/>
<protein>
    <submittedName>
        <fullName evidence="2">Uncharacterized protein</fullName>
    </submittedName>
</protein>
<dbReference type="Proteomes" id="UP001221757">
    <property type="component" value="Unassembled WGS sequence"/>
</dbReference>